<sequence>MGAGWAKTLLSISPSAVALGVLLTFLLVYWLHPLNIGAVFIVFLLCTAISFLIVSMLKYAFGKPSGPAMTQQANGTGRREEGADPGATD</sequence>
<accession>A0A9X3UKK1</accession>
<organism evidence="3 4">
    <name type="scientific">Hoeflea prorocentri</name>
    <dbReference type="NCBI Taxonomy" id="1922333"/>
    <lineage>
        <taxon>Bacteria</taxon>
        <taxon>Pseudomonadati</taxon>
        <taxon>Pseudomonadota</taxon>
        <taxon>Alphaproteobacteria</taxon>
        <taxon>Hyphomicrobiales</taxon>
        <taxon>Rhizobiaceae</taxon>
        <taxon>Hoeflea</taxon>
    </lineage>
</organism>
<evidence type="ECO:0000256" key="2">
    <source>
        <dbReference type="SAM" id="Phobius"/>
    </source>
</evidence>
<keyword evidence="4" id="KW-1185">Reference proteome</keyword>
<keyword evidence="2" id="KW-0812">Transmembrane</keyword>
<proteinExistence type="predicted"/>
<dbReference type="AlphaFoldDB" id="A0A9X3UKK1"/>
<keyword evidence="2" id="KW-1133">Transmembrane helix</keyword>
<reference evidence="3" key="1">
    <citation type="submission" date="2022-11" db="EMBL/GenBank/DDBJ databases">
        <title>Draft genome sequence of Hoeflea poritis E7-10 and Hoeflea prorocentri PM5-8, separated from scleractinian coral Porites lutea and marine dinoflagellate.</title>
        <authorList>
            <person name="Zhang G."/>
            <person name="Wei Q."/>
            <person name="Cai L."/>
        </authorList>
    </citation>
    <scope>NUCLEOTIDE SEQUENCE</scope>
    <source>
        <strain evidence="3">PM5-8</strain>
    </source>
</reference>
<gene>
    <name evidence="3" type="ORF">OQ273_07425</name>
</gene>
<feature type="transmembrane region" description="Helical" evidence="2">
    <location>
        <begin position="12"/>
        <end position="32"/>
    </location>
</feature>
<name>A0A9X3UKK1_9HYPH</name>
<feature type="transmembrane region" description="Helical" evidence="2">
    <location>
        <begin position="38"/>
        <end position="61"/>
    </location>
</feature>
<keyword evidence="2" id="KW-0472">Membrane</keyword>
<dbReference type="RefSeq" id="WP_267989827.1">
    <property type="nucleotide sequence ID" value="NZ_JAPJZI010000001.1"/>
</dbReference>
<dbReference type="Proteomes" id="UP001151234">
    <property type="component" value="Unassembled WGS sequence"/>
</dbReference>
<evidence type="ECO:0000313" key="4">
    <source>
        <dbReference type="Proteomes" id="UP001151234"/>
    </source>
</evidence>
<comment type="caution">
    <text evidence="3">The sequence shown here is derived from an EMBL/GenBank/DDBJ whole genome shotgun (WGS) entry which is preliminary data.</text>
</comment>
<feature type="region of interest" description="Disordered" evidence="1">
    <location>
        <begin position="64"/>
        <end position="89"/>
    </location>
</feature>
<dbReference type="EMBL" id="JAPJZI010000001">
    <property type="protein sequence ID" value="MDA5398401.1"/>
    <property type="molecule type" value="Genomic_DNA"/>
</dbReference>
<evidence type="ECO:0000256" key="1">
    <source>
        <dbReference type="SAM" id="MobiDB-lite"/>
    </source>
</evidence>
<evidence type="ECO:0000313" key="3">
    <source>
        <dbReference type="EMBL" id="MDA5398401.1"/>
    </source>
</evidence>
<protein>
    <submittedName>
        <fullName evidence="3">Uncharacterized protein</fullName>
    </submittedName>
</protein>